<accession>A0A3L8P786</accession>
<organism evidence="2 3">
    <name type="scientific">Nocardioides mangrovicus</name>
    <dbReference type="NCBI Taxonomy" id="2478913"/>
    <lineage>
        <taxon>Bacteria</taxon>
        <taxon>Bacillati</taxon>
        <taxon>Actinomycetota</taxon>
        <taxon>Actinomycetes</taxon>
        <taxon>Propionibacteriales</taxon>
        <taxon>Nocardioidaceae</taxon>
        <taxon>Nocardioides</taxon>
    </lineage>
</organism>
<sequence length="143" mass="15327">MRWTDVKGSKLVSTTTADTVGKVNGFLLDPASRRLVALQFKKTPQGKYARWGDLAGVGGDAVTIAETDKITDADDQLSGFVGKDHEVLKKRVLSTEGDELGKVRDIEFDPDTGTLQALVVDGNEVHASRLVGVGSWAVVVETD</sequence>
<gene>
    <name evidence="2" type="ORF">D9V37_04110</name>
</gene>
<dbReference type="AlphaFoldDB" id="A0A3L8P786"/>
<dbReference type="InterPro" id="IPR027275">
    <property type="entry name" value="PRC-brl_dom"/>
</dbReference>
<dbReference type="OrthoDB" id="4198549at2"/>
<evidence type="ECO:0000313" key="3">
    <source>
        <dbReference type="Proteomes" id="UP000281708"/>
    </source>
</evidence>
<dbReference type="Gene3D" id="2.30.30.240">
    <property type="entry name" value="PRC-barrel domain"/>
    <property type="match status" value="1"/>
</dbReference>
<name>A0A3L8P786_9ACTN</name>
<comment type="caution">
    <text evidence="2">The sequence shown here is derived from an EMBL/GenBank/DDBJ whole genome shotgun (WGS) entry which is preliminary data.</text>
</comment>
<evidence type="ECO:0000259" key="1">
    <source>
        <dbReference type="Pfam" id="PF05239"/>
    </source>
</evidence>
<reference evidence="2 3" key="1">
    <citation type="submission" date="2018-10" db="EMBL/GenBank/DDBJ databases">
        <title>Marmoricola sp. 4Q3S-7 whole genome shotgun sequence.</title>
        <authorList>
            <person name="Li F."/>
        </authorList>
    </citation>
    <scope>NUCLEOTIDE SEQUENCE [LARGE SCALE GENOMIC DNA]</scope>
    <source>
        <strain evidence="2 3">4Q3S-7</strain>
    </source>
</reference>
<dbReference type="RefSeq" id="WP_121804791.1">
    <property type="nucleotide sequence ID" value="NZ_RDBE01000001.1"/>
</dbReference>
<dbReference type="Pfam" id="PF05239">
    <property type="entry name" value="PRC"/>
    <property type="match status" value="1"/>
</dbReference>
<dbReference type="Proteomes" id="UP000281708">
    <property type="component" value="Unassembled WGS sequence"/>
</dbReference>
<dbReference type="SUPFAM" id="SSF50346">
    <property type="entry name" value="PRC-barrel domain"/>
    <property type="match status" value="1"/>
</dbReference>
<dbReference type="EMBL" id="RDBE01000001">
    <property type="protein sequence ID" value="RLV51111.1"/>
    <property type="molecule type" value="Genomic_DNA"/>
</dbReference>
<evidence type="ECO:0000313" key="2">
    <source>
        <dbReference type="EMBL" id="RLV51111.1"/>
    </source>
</evidence>
<protein>
    <recommendedName>
        <fullName evidence="1">PRC-barrel domain-containing protein</fullName>
    </recommendedName>
</protein>
<proteinExistence type="predicted"/>
<feature type="domain" description="PRC-barrel" evidence="1">
    <location>
        <begin position="84"/>
        <end position="125"/>
    </location>
</feature>
<keyword evidence="3" id="KW-1185">Reference proteome</keyword>
<dbReference type="InterPro" id="IPR011033">
    <property type="entry name" value="PRC_barrel-like_sf"/>
</dbReference>